<dbReference type="AlphaFoldDB" id="A0A835WD27"/>
<dbReference type="Proteomes" id="UP000613740">
    <property type="component" value="Unassembled WGS sequence"/>
</dbReference>
<keyword evidence="2" id="KW-0812">Transmembrane</keyword>
<name>A0A835WD27_9CHLO</name>
<dbReference type="OrthoDB" id="10652986at2759"/>
<comment type="caution">
    <text evidence="3">The sequence shown here is derived from an EMBL/GenBank/DDBJ whole genome shotgun (WGS) entry which is preliminary data.</text>
</comment>
<feature type="compositionally biased region" description="Polar residues" evidence="1">
    <location>
        <begin position="94"/>
        <end position="104"/>
    </location>
</feature>
<sequence length="251" mass="25964">MLTGLEAKLQQPRGLPTRQLVLIGAIWAGCIAALEAALGRLARPSPAAADPGAVPPSAAAGATAAATSSSSAPAAVPAQQPRQVGAGGAGEMRQGSQPGMQQPASVPPPAGSTSGASLRRPRSSSFWEDGRAFPYLVAVMAAVPVVVGWVRRRPLRQLQVSLGCAQELPAARAAVQFAYTGRVEVGSIREALQVRQQAAYLQMAGCAEVCVWRLYAALWPDTAEDAAFAGILREARQLLVAYFRGAVAALC</sequence>
<accession>A0A835WD27</accession>
<gene>
    <name evidence="3" type="ORF">HYH02_008635</name>
</gene>
<feature type="region of interest" description="Disordered" evidence="1">
    <location>
        <begin position="44"/>
        <end position="122"/>
    </location>
</feature>
<protein>
    <submittedName>
        <fullName evidence="3">Uncharacterized protein</fullName>
    </submittedName>
</protein>
<feature type="transmembrane region" description="Helical" evidence="2">
    <location>
        <begin position="132"/>
        <end position="150"/>
    </location>
</feature>
<keyword evidence="4" id="KW-1185">Reference proteome</keyword>
<evidence type="ECO:0000256" key="1">
    <source>
        <dbReference type="SAM" id="MobiDB-lite"/>
    </source>
</evidence>
<evidence type="ECO:0000256" key="2">
    <source>
        <dbReference type="SAM" id="Phobius"/>
    </source>
</evidence>
<reference evidence="3" key="1">
    <citation type="journal article" date="2020" name="bioRxiv">
        <title>Comparative genomics of Chlamydomonas.</title>
        <authorList>
            <person name="Craig R.J."/>
            <person name="Hasan A.R."/>
            <person name="Ness R.W."/>
            <person name="Keightley P.D."/>
        </authorList>
    </citation>
    <scope>NUCLEOTIDE SEQUENCE</scope>
    <source>
        <strain evidence="3">CCAP 11/173</strain>
    </source>
</reference>
<feature type="compositionally biased region" description="Low complexity" evidence="1">
    <location>
        <begin position="44"/>
        <end position="78"/>
    </location>
</feature>
<evidence type="ECO:0000313" key="4">
    <source>
        <dbReference type="Proteomes" id="UP000613740"/>
    </source>
</evidence>
<keyword evidence="2" id="KW-1133">Transmembrane helix</keyword>
<organism evidence="3 4">
    <name type="scientific">Chlamydomonas schloesseri</name>
    <dbReference type="NCBI Taxonomy" id="2026947"/>
    <lineage>
        <taxon>Eukaryota</taxon>
        <taxon>Viridiplantae</taxon>
        <taxon>Chlorophyta</taxon>
        <taxon>core chlorophytes</taxon>
        <taxon>Chlorophyceae</taxon>
        <taxon>CS clade</taxon>
        <taxon>Chlamydomonadales</taxon>
        <taxon>Chlamydomonadaceae</taxon>
        <taxon>Chlamydomonas</taxon>
    </lineage>
</organism>
<keyword evidence="2" id="KW-0472">Membrane</keyword>
<feature type="transmembrane region" description="Helical" evidence="2">
    <location>
        <begin position="20"/>
        <end position="38"/>
    </location>
</feature>
<evidence type="ECO:0000313" key="3">
    <source>
        <dbReference type="EMBL" id="KAG2445167.1"/>
    </source>
</evidence>
<dbReference type="EMBL" id="JAEHOD010000027">
    <property type="protein sequence ID" value="KAG2445167.1"/>
    <property type="molecule type" value="Genomic_DNA"/>
</dbReference>
<proteinExistence type="predicted"/>